<organism evidence="2 3">
    <name type="scientific">Neocallimastix californiae</name>
    <dbReference type="NCBI Taxonomy" id="1754190"/>
    <lineage>
        <taxon>Eukaryota</taxon>
        <taxon>Fungi</taxon>
        <taxon>Fungi incertae sedis</taxon>
        <taxon>Chytridiomycota</taxon>
        <taxon>Chytridiomycota incertae sedis</taxon>
        <taxon>Neocallimastigomycetes</taxon>
        <taxon>Neocallimastigales</taxon>
        <taxon>Neocallimastigaceae</taxon>
        <taxon>Neocallimastix</taxon>
    </lineage>
</organism>
<protein>
    <recommendedName>
        <fullName evidence="1">Protein NO VEIN C-terminal domain-containing protein</fullName>
    </recommendedName>
</protein>
<evidence type="ECO:0000259" key="1">
    <source>
        <dbReference type="Pfam" id="PF13020"/>
    </source>
</evidence>
<evidence type="ECO:0000313" key="2">
    <source>
        <dbReference type="EMBL" id="ORY54616.1"/>
    </source>
</evidence>
<dbReference type="Proteomes" id="UP000193920">
    <property type="component" value="Unassembled WGS sequence"/>
</dbReference>
<gene>
    <name evidence="2" type="ORF">LY90DRAFT_507426</name>
</gene>
<comment type="caution">
    <text evidence="2">The sequence shown here is derived from an EMBL/GenBank/DDBJ whole genome shotgun (WGS) entry which is preliminary data.</text>
</comment>
<keyword evidence="3" id="KW-1185">Reference proteome</keyword>
<dbReference type="OrthoDB" id="2145983at2759"/>
<dbReference type="EMBL" id="MCOG01000083">
    <property type="protein sequence ID" value="ORY54616.1"/>
    <property type="molecule type" value="Genomic_DNA"/>
</dbReference>
<evidence type="ECO:0000313" key="3">
    <source>
        <dbReference type="Proteomes" id="UP000193920"/>
    </source>
</evidence>
<dbReference type="AlphaFoldDB" id="A0A1Y2D6A6"/>
<reference evidence="2 3" key="1">
    <citation type="submission" date="2016-08" db="EMBL/GenBank/DDBJ databases">
        <title>A Parts List for Fungal Cellulosomes Revealed by Comparative Genomics.</title>
        <authorList>
            <consortium name="DOE Joint Genome Institute"/>
            <person name="Haitjema C.H."/>
            <person name="Gilmore S.P."/>
            <person name="Henske J.K."/>
            <person name="Solomon K.V."/>
            <person name="De Groot R."/>
            <person name="Kuo A."/>
            <person name="Mondo S.J."/>
            <person name="Salamov A.A."/>
            <person name="Labutti K."/>
            <person name="Zhao Z."/>
            <person name="Chiniquy J."/>
            <person name="Barry K."/>
            <person name="Brewer H.M."/>
            <person name="Purvine S.O."/>
            <person name="Wright A.T."/>
            <person name="Boxma B."/>
            <person name="Van Alen T."/>
            <person name="Hackstein J.H."/>
            <person name="Baker S.E."/>
            <person name="Grigoriev I.V."/>
            <person name="O'Malley M.A."/>
        </authorList>
    </citation>
    <scope>NUCLEOTIDE SEQUENCE [LARGE SCALE GENOMIC DNA]</scope>
    <source>
        <strain evidence="2 3">G1</strain>
    </source>
</reference>
<sequence length="1083" mass="128386">MAGLPIRMEAVTERNKEAGRLGITNFKENIARVMLFCSEIKSIKLIDNDQEYNIERGKSSPDLFGCQILPFYITDNGKSYVKNFLHNQINEYNEKLTQKFGKKPRNLRICCALELDENNNIVNDCRLPCLFCSLPLVGSESHELPFIINSPDFEPDSERQAILLDGNEINEKTKKLSDSGVNMMILDRAHEIFENLLRYISRNEEIGKRYQLTRGLCHTPYVTRFFDSKWYKNEFIIPMREILLQYEIVWDGNKFVKLTDVNIPQFSPNYNHIMSIISNKLYDRKVPEFNESILIEKNIWTNDSKLHYIDMIKCIEKIEKFRTMDVLSSKVSNAWHWLDEFLVFIKRNHPGYLEEHAIIPNMNSDFVKLTKTLSSSKNVPENMIECIEEFGISWKDEHINKNIEEYTTGTDHDIDYTVSRMRGCLKQWPNNGQNNILTLMHYIPHDLDEKFIEKRENLYDFCSTIWNSEMTDKKNGNNFPIELWNGIDDMVFEHLCMNISAFKKLNDRITIDFMKKFLECASQYYQMYRHYSLVPNQNGEFCKYFKECLSVCFNYDINKELLDKEMLPIKHLFNRDKKSINSYSYKLKSFFDLPESYITNSGYGKKINSNYIPIEKKELAANYLIRIIPEQNLSSSNRQRKLFNLYEIFTNKSYDKFEIKNNLYNDEIWRSSNKYIFKFIRKEIEKHENLKSLEDYICKNEEETLNYLLEFIKYSKEGRVILNQNDQFCQRDQLQNDEFENNAFIPDILKDIYKLLGVDIRNSLAHNRMNRPCEKALTFQNICVEIDEKMSNKYNEPKNHSDPDFKKASSCFIEEYFEKIGDEEAKKNFPLIYKLKDPITLNVIFNKETRQSMTKFGKLYDNEDIEKLIKNNEIVKKILNNTNILNKIKNDDISDQTYSSIEKFSDFDDDSKSMSITFSSTISSNLETLNEYKEYIRNIFTHIDFINSVNLRTGRCGEAYIYEYLRNSGLYKNVKWNMLSQDSNGELLEYRNNTYLIKKEGAPYDIEIETYDNRTIYVEVKSTRHEFGNKIPFYISEHQINAMRETLPPNKYVLAIVFDVMNHPRHFFMSLRENIGNLKLVEN</sequence>
<feature type="domain" description="Protein NO VEIN C-terminal" evidence="1">
    <location>
        <begin position="999"/>
        <end position="1066"/>
    </location>
</feature>
<proteinExistence type="predicted"/>
<dbReference type="Pfam" id="PF13020">
    <property type="entry name" value="NOV_C"/>
    <property type="match status" value="1"/>
</dbReference>
<name>A0A1Y2D6A6_9FUNG</name>
<dbReference type="InterPro" id="IPR024975">
    <property type="entry name" value="NOV_C"/>
</dbReference>
<accession>A0A1Y2D6A6</accession>